<dbReference type="PROSITE" id="PS51078">
    <property type="entry name" value="ICLR_ED"/>
    <property type="match status" value="1"/>
</dbReference>
<evidence type="ECO:0000256" key="3">
    <source>
        <dbReference type="ARBA" id="ARBA00023163"/>
    </source>
</evidence>
<dbReference type="Pfam" id="PF09339">
    <property type="entry name" value="HTH_IclR"/>
    <property type="match status" value="1"/>
</dbReference>
<dbReference type="Proteomes" id="UP001595681">
    <property type="component" value="Unassembled WGS sequence"/>
</dbReference>
<dbReference type="InterPro" id="IPR029016">
    <property type="entry name" value="GAF-like_dom_sf"/>
</dbReference>
<comment type="caution">
    <text evidence="6">The sequence shown here is derived from an EMBL/GenBank/DDBJ whole genome shotgun (WGS) entry which is preliminary data.</text>
</comment>
<dbReference type="InterPro" id="IPR036388">
    <property type="entry name" value="WH-like_DNA-bd_sf"/>
</dbReference>
<dbReference type="PANTHER" id="PTHR30136:SF35">
    <property type="entry name" value="HTH-TYPE TRANSCRIPTIONAL REGULATOR RV1719"/>
    <property type="match status" value="1"/>
</dbReference>
<dbReference type="PROSITE" id="PS51077">
    <property type="entry name" value="HTH_ICLR"/>
    <property type="match status" value="1"/>
</dbReference>
<evidence type="ECO:0000313" key="7">
    <source>
        <dbReference type="Proteomes" id="UP001595681"/>
    </source>
</evidence>
<dbReference type="EMBL" id="JBHRVU010000004">
    <property type="protein sequence ID" value="MFC3439927.1"/>
    <property type="molecule type" value="Genomic_DNA"/>
</dbReference>
<dbReference type="SUPFAM" id="SSF55781">
    <property type="entry name" value="GAF domain-like"/>
    <property type="match status" value="1"/>
</dbReference>
<dbReference type="InterPro" id="IPR005471">
    <property type="entry name" value="Tscrpt_reg_IclR_N"/>
</dbReference>
<keyword evidence="3" id="KW-0804">Transcription</keyword>
<dbReference type="PANTHER" id="PTHR30136">
    <property type="entry name" value="HELIX-TURN-HELIX TRANSCRIPTIONAL REGULATOR, ICLR FAMILY"/>
    <property type="match status" value="1"/>
</dbReference>
<proteinExistence type="predicted"/>
<dbReference type="SUPFAM" id="SSF46785">
    <property type="entry name" value="Winged helix' DNA-binding domain"/>
    <property type="match status" value="1"/>
</dbReference>
<evidence type="ECO:0000259" key="5">
    <source>
        <dbReference type="PROSITE" id="PS51078"/>
    </source>
</evidence>
<evidence type="ECO:0000256" key="1">
    <source>
        <dbReference type="ARBA" id="ARBA00023015"/>
    </source>
</evidence>
<dbReference type="InterPro" id="IPR036390">
    <property type="entry name" value="WH_DNA-bd_sf"/>
</dbReference>
<keyword evidence="2" id="KW-0238">DNA-binding</keyword>
<sequence>MQNSDERQQKDGQDMVKGTQTLMRALDIMDEVIDGPIRAADLARKLGMSKTTAHRLVQALKSRSYLAVTRDGFALGPKLLQLGVLATEQIDYVRVARPFMELLSERTGFCVFIGKREGDWSRHLDRVTGTQRLRVATAPGDRRPIAETGLGKALLLDEEEANWERLYVEAKDGKATPQQIGAYVEEMRGHKARGEVLHDSELGDGVRSIAVPVRDAKGQICVAISIASAAHYLTDDVRPALAEQVMRSAEQISAAVGYGGPR</sequence>
<dbReference type="Pfam" id="PF01614">
    <property type="entry name" value="IclR_C"/>
    <property type="match status" value="1"/>
</dbReference>
<dbReference type="InterPro" id="IPR050707">
    <property type="entry name" value="HTH_MetabolicPath_Reg"/>
</dbReference>
<dbReference type="InterPro" id="IPR014757">
    <property type="entry name" value="Tscrpt_reg_IclR_C"/>
</dbReference>
<keyword evidence="1" id="KW-0805">Transcription regulation</keyword>
<dbReference type="Gene3D" id="3.30.450.40">
    <property type="match status" value="1"/>
</dbReference>
<dbReference type="SMART" id="SM00346">
    <property type="entry name" value="HTH_ICLR"/>
    <property type="match status" value="1"/>
</dbReference>
<feature type="domain" description="HTH iclR-type" evidence="4">
    <location>
        <begin position="19"/>
        <end position="77"/>
    </location>
</feature>
<dbReference type="RefSeq" id="WP_380792570.1">
    <property type="nucleotide sequence ID" value="NZ_JBHRVU010000004.1"/>
</dbReference>
<evidence type="ECO:0000256" key="2">
    <source>
        <dbReference type="ARBA" id="ARBA00023125"/>
    </source>
</evidence>
<dbReference type="Gene3D" id="1.10.10.10">
    <property type="entry name" value="Winged helix-like DNA-binding domain superfamily/Winged helix DNA-binding domain"/>
    <property type="match status" value="1"/>
</dbReference>
<organism evidence="6 7">
    <name type="scientific">Sphingobium rhizovicinum</name>
    <dbReference type="NCBI Taxonomy" id="432308"/>
    <lineage>
        <taxon>Bacteria</taxon>
        <taxon>Pseudomonadati</taxon>
        <taxon>Pseudomonadota</taxon>
        <taxon>Alphaproteobacteria</taxon>
        <taxon>Sphingomonadales</taxon>
        <taxon>Sphingomonadaceae</taxon>
        <taxon>Sphingobium</taxon>
    </lineage>
</organism>
<gene>
    <name evidence="6" type="ORF">ACFOKF_01735</name>
</gene>
<accession>A0ABV7NAW3</accession>
<evidence type="ECO:0000259" key="4">
    <source>
        <dbReference type="PROSITE" id="PS51077"/>
    </source>
</evidence>
<feature type="domain" description="IclR-ED" evidence="5">
    <location>
        <begin position="78"/>
        <end position="258"/>
    </location>
</feature>
<reference evidence="7" key="1">
    <citation type="journal article" date="2019" name="Int. J. Syst. Evol. Microbiol.">
        <title>The Global Catalogue of Microorganisms (GCM) 10K type strain sequencing project: providing services to taxonomists for standard genome sequencing and annotation.</title>
        <authorList>
            <consortium name="The Broad Institute Genomics Platform"/>
            <consortium name="The Broad Institute Genome Sequencing Center for Infectious Disease"/>
            <person name="Wu L."/>
            <person name="Ma J."/>
        </authorList>
    </citation>
    <scope>NUCLEOTIDE SEQUENCE [LARGE SCALE GENOMIC DNA]</scope>
    <source>
        <strain evidence="7">CCM 7491</strain>
    </source>
</reference>
<keyword evidence="7" id="KW-1185">Reference proteome</keyword>
<evidence type="ECO:0000313" key="6">
    <source>
        <dbReference type="EMBL" id="MFC3439927.1"/>
    </source>
</evidence>
<name>A0ABV7NAW3_9SPHN</name>
<protein>
    <submittedName>
        <fullName evidence="6">IclR family transcriptional regulator</fullName>
    </submittedName>
</protein>